<proteinExistence type="inferred from homology"/>
<dbReference type="InterPro" id="IPR018461">
    <property type="entry name" value="Na/H_Antiport_NhaC-like_C"/>
</dbReference>
<keyword evidence="7 9" id="KW-0472">Membrane</keyword>
<evidence type="ECO:0000313" key="11">
    <source>
        <dbReference type="EMBL" id="PWK15903.1"/>
    </source>
</evidence>
<feature type="transmembrane region" description="Helical" evidence="9">
    <location>
        <begin position="443"/>
        <end position="462"/>
    </location>
</feature>
<evidence type="ECO:0000256" key="4">
    <source>
        <dbReference type="ARBA" id="ARBA00022475"/>
    </source>
</evidence>
<feature type="transmembrane region" description="Helical" evidence="9">
    <location>
        <begin position="216"/>
        <end position="236"/>
    </location>
</feature>
<name>A0A316DH48_9BACL</name>
<evidence type="ECO:0000256" key="8">
    <source>
        <dbReference type="ARBA" id="ARBA00038435"/>
    </source>
</evidence>
<keyword evidence="6 9" id="KW-1133">Transmembrane helix</keyword>
<evidence type="ECO:0000256" key="3">
    <source>
        <dbReference type="ARBA" id="ARBA00022449"/>
    </source>
</evidence>
<evidence type="ECO:0000256" key="9">
    <source>
        <dbReference type="SAM" id="Phobius"/>
    </source>
</evidence>
<feature type="transmembrane region" description="Helical" evidence="9">
    <location>
        <begin position="364"/>
        <end position="389"/>
    </location>
</feature>
<feature type="transmembrane region" description="Helical" evidence="9">
    <location>
        <begin position="256"/>
        <end position="273"/>
    </location>
</feature>
<feature type="transmembrane region" description="Helical" evidence="9">
    <location>
        <begin position="329"/>
        <end position="352"/>
    </location>
</feature>
<feature type="transmembrane region" description="Helical" evidence="9">
    <location>
        <begin position="90"/>
        <end position="119"/>
    </location>
</feature>
<comment type="subcellular location">
    <subcellularLocation>
        <location evidence="1">Cell membrane</location>
        <topology evidence="1">Multi-pass membrane protein</topology>
    </subcellularLocation>
</comment>
<evidence type="ECO:0000259" key="10">
    <source>
        <dbReference type="Pfam" id="PF03553"/>
    </source>
</evidence>
<comment type="similarity">
    <text evidence="8">Belongs to the NhaC Na(+)/H(+) (TC 2.A.35) antiporter family.</text>
</comment>
<feature type="transmembrane region" description="Helical" evidence="9">
    <location>
        <begin position="52"/>
        <end position="70"/>
    </location>
</feature>
<feature type="transmembrane region" description="Helical" evidence="9">
    <location>
        <begin position="21"/>
        <end position="46"/>
    </location>
</feature>
<dbReference type="GO" id="GO:0015297">
    <property type="term" value="F:antiporter activity"/>
    <property type="evidence" value="ECO:0007669"/>
    <property type="project" value="UniProtKB-KW"/>
</dbReference>
<dbReference type="AlphaFoldDB" id="A0A316DH48"/>
<dbReference type="EMBL" id="QGGL01000002">
    <property type="protein sequence ID" value="PWK15903.1"/>
    <property type="molecule type" value="Genomic_DNA"/>
</dbReference>
<comment type="caution">
    <text evidence="11">The sequence shown here is derived from an EMBL/GenBank/DDBJ whole genome shotgun (WGS) entry which is preliminary data.</text>
</comment>
<dbReference type="Pfam" id="PF03553">
    <property type="entry name" value="Na_H_antiporter"/>
    <property type="match status" value="1"/>
</dbReference>
<reference evidence="11 12" key="1">
    <citation type="submission" date="2018-05" db="EMBL/GenBank/DDBJ databases">
        <title>Genomic Encyclopedia of Type Strains, Phase IV (KMG-IV): sequencing the most valuable type-strain genomes for metagenomic binning, comparative biology and taxonomic classification.</title>
        <authorList>
            <person name="Goeker M."/>
        </authorList>
    </citation>
    <scope>NUCLEOTIDE SEQUENCE [LARGE SCALE GENOMIC DNA]</scope>
    <source>
        <strain evidence="11 12">DSM 18773</strain>
    </source>
</reference>
<keyword evidence="12" id="KW-1185">Reference proteome</keyword>
<evidence type="ECO:0000256" key="1">
    <source>
        <dbReference type="ARBA" id="ARBA00004651"/>
    </source>
</evidence>
<keyword evidence="4" id="KW-1003">Cell membrane</keyword>
<evidence type="ECO:0000256" key="5">
    <source>
        <dbReference type="ARBA" id="ARBA00022692"/>
    </source>
</evidence>
<evidence type="ECO:0000313" key="12">
    <source>
        <dbReference type="Proteomes" id="UP000245634"/>
    </source>
</evidence>
<dbReference type="PANTHER" id="PTHR33451:SF3">
    <property type="entry name" value="MALATE-2H(+)_NA(+)-LACTATE ANTIPORTER"/>
    <property type="match status" value="1"/>
</dbReference>
<evidence type="ECO:0000256" key="6">
    <source>
        <dbReference type="ARBA" id="ARBA00022989"/>
    </source>
</evidence>
<gene>
    <name evidence="11" type="ORF">C7459_102149</name>
</gene>
<feature type="domain" description="Na+/H+ antiporter NhaC-like C-terminal" evidence="10">
    <location>
        <begin position="177"/>
        <end position="461"/>
    </location>
</feature>
<dbReference type="PANTHER" id="PTHR33451">
    <property type="entry name" value="MALATE-2H(+)/NA(+)-LACTATE ANTIPORTER"/>
    <property type="match status" value="1"/>
</dbReference>
<evidence type="ECO:0000256" key="7">
    <source>
        <dbReference type="ARBA" id="ARBA00023136"/>
    </source>
</evidence>
<keyword evidence="3" id="KW-0050">Antiport</keyword>
<protein>
    <submittedName>
        <fullName evidence="11">Transporter (NhaC family)</fullName>
    </submittedName>
</protein>
<dbReference type="InterPro" id="IPR052180">
    <property type="entry name" value="NhaC_Na-H+_Antiporter"/>
</dbReference>
<keyword evidence="2" id="KW-0813">Transport</keyword>
<dbReference type="Proteomes" id="UP000245634">
    <property type="component" value="Unassembled WGS sequence"/>
</dbReference>
<dbReference type="GO" id="GO:0005886">
    <property type="term" value="C:plasma membrane"/>
    <property type="evidence" value="ECO:0007669"/>
    <property type="project" value="UniProtKB-SubCell"/>
</dbReference>
<sequence length="478" mass="51013">MSRDPEKKAPPAPHAQSGPASALTIPIAVALIPFAVSILGLLSVIFWLHWPLYTGLLIGWLVAVVLALAYGRGGRLVAVGSYQGARNTFFVIGILLMIAGVISAWFLSGTVPALIYYGLQLIQPTYLVVTAFLLAAGTSMVLGTSVGTLSTMGTAVAGMGVVYGIDPALIGGALISGAMVGDRTSPVSGSFHLVATMTGTRAEDNYKPMWQTGLPMFLLCIVLFGWLGYGLSANSPQETDALNSPMLRTITTHFQLPWYVMLPPLLVLVLAALRMPILRNLSLGILFGAVLAVVTQQATLPDVLGSVWFGYDLESVLHGGGIWPMFHQVLLILMAGALTGVLESSGMMSAIFDGLLTKIHDTRNLIFTTLLISIIMAGVACNQALSIIVPGRALRPTYDRLGVSPKILVRSLADSGVVVSPLIPWNLHGILCSTAIGIATTTYFPYAIFLWGLPLLTFSLSFRHKNKRNSDKLDKLLQ</sequence>
<evidence type="ECO:0000256" key="2">
    <source>
        <dbReference type="ARBA" id="ARBA00022448"/>
    </source>
</evidence>
<accession>A0A316DH48</accession>
<dbReference type="RefSeq" id="WP_109686204.1">
    <property type="nucleotide sequence ID" value="NZ_QGGL01000002.1"/>
</dbReference>
<organism evidence="11 12">
    <name type="scientific">Tumebacillus permanentifrigoris</name>
    <dbReference type="NCBI Taxonomy" id="378543"/>
    <lineage>
        <taxon>Bacteria</taxon>
        <taxon>Bacillati</taxon>
        <taxon>Bacillota</taxon>
        <taxon>Bacilli</taxon>
        <taxon>Bacillales</taxon>
        <taxon>Alicyclobacillaceae</taxon>
        <taxon>Tumebacillus</taxon>
    </lineage>
</organism>
<feature type="transmembrane region" description="Helical" evidence="9">
    <location>
        <begin position="125"/>
        <end position="149"/>
    </location>
</feature>
<dbReference type="OrthoDB" id="9762978at2"/>
<keyword evidence="5 9" id="KW-0812">Transmembrane</keyword>